<evidence type="ECO:0000256" key="3">
    <source>
        <dbReference type="ARBA" id="ARBA00023125"/>
    </source>
</evidence>
<evidence type="ECO:0000259" key="6">
    <source>
        <dbReference type="PROSITE" id="PS50110"/>
    </source>
</evidence>
<dbReference type="Gene3D" id="3.40.50.2300">
    <property type="match status" value="1"/>
</dbReference>
<evidence type="ECO:0000256" key="2">
    <source>
        <dbReference type="ARBA" id="ARBA00023015"/>
    </source>
</evidence>
<evidence type="ECO:0000256" key="1">
    <source>
        <dbReference type="ARBA" id="ARBA00022553"/>
    </source>
</evidence>
<dbReference type="AlphaFoldDB" id="A0A089HSQ4"/>
<dbReference type="EMBL" id="CP009288">
    <property type="protein sequence ID" value="AIQ15046.1"/>
    <property type="molecule type" value="Genomic_DNA"/>
</dbReference>
<organism evidence="7 8">
    <name type="scientific">Paenibacillus durus</name>
    <name type="common">Paenibacillus azotofixans</name>
    <dbReference type="NCBI Taxonomy" id="44251"/>
    <lineage>
        <taxon>Bacteria</taxon>
        <taxon>Bacillati</taxon>
        <taxon>Bacillota</taxon>
        <taxon>Bacilli</taxon>
        <taxon>Bacillales</taxon>
        <taxon>Paenibacillaceae</taxon>
        <taxon>Paenibacillus</taxon>
    </lineage>
</organism>
<dbReference type="InterPro" id="IPR001789">
    <property type="entry name" value="Sig_transdc_resp-reg_receiver"/>
</dbReference>
<dbReference type="InterPro" id="IPR058245">
    <property type="entry name" value="NreC/VraR/RcsB-like_REC"/>
</dbReference>
<dbReference type="SUPFAM" id="SSF52172">
    <property type="entry name" value="CheY-like"/>
    <property type="match status" value="1"/>
</dbReference>
<evidence type="ECO:0000313" key="8">
    <source>
        <dbReference type="Proteomes" id="UP000029409"/>
    </source>
</evidence>
<evidence type="ECO:0000313" key="7">
    <source>
        <dbReference type="EMBL" id="AIQ15046.1"/>
    </source>
</evidence>
<keyword evidence="2" id="KW-0805">Transcription regulation</keyword>
<dbReference type="GO" id="GO:0000160">
    <property type="term" value="P:phosphorelay signal transduction system"/>
    <property type="evidence" value="ECO:0007669"/>
    <property type="project" value="InterPro"/>
</dbReference>
<sequence>MENKIRVILVEDEPFWQKNISKYINKENDIEVVRIIDNGPDAVEATKSLEFDVILMDINLSRANLDGLMAIRVLSQAGHKVIALTAIKEQEVIAQSFKSGAVNFINKSSLVDILRAIRDAHMNQIYIHPDGSEVLRKEYLKEIRLSKVLTPSERQVYDLRSRGLNKTQIAGQLHKSISTIKKQIRFVKDKLKEQGISF</sequence>
<evidence type="ECO:0000256" key="5">
    <source>
        <dbReference type="PROSITE-ProRule" id="PRU00169"/>
    </source>
</evidence>
<keyword evidence="3" id="KW-0238">DNA-binding</keyword>
<keyword evidence="4" id="KW-0804">Transcription</keyword>
<dbReference type="InterPro" id="IPR039420">
    <property type="entry name" value="WalR-like"/>
</dbReference>
<dbReference type="InterPro" id="IPR011006">
    <property type="entry name" value="CheY-like_superfamily"/>
</dbReference>
<dbReference type="SUPFAM" id="SSF46894">
    <property type="entry name" value="C-terminal effector domain of the bipartite response regulators"/>
    <property type="match status" value="1"/>
</dbReference>
<proteinExistence type="predicted"/>
<reference evidence="7 8" key="1">
    <citation type="submission" date="2014-08" db="EMBL/GenBank/DDBJ databases">
        <title>Comparative genomics of the Paenibacillus odorifer group.</title>
        <authorList>
            <person name="den Bakker H.C."/>
            <person name="Tsai Y.-C."/>
            <person name="Martin N."/>
            <person name="Korlach J."/>
            <person name="Wiedmann M."/>
        </authorList>
    </citation>
    <scope>NUCLEOTIDE SEQUENCE [LARGE SCALE GENOMIC DNA]</scope>
    <source>
        <strain evidence="7 8">DSM 1735</strain>
    </source>
</reference>
<keyword evidence="8" id="KW-1185">Reference proteome</keyword>
<dbReference type="OrthoDB" id="192836at2"/>
<dbReference type="PANTHER" id="PTHR43214">
    <property type="entry name" value="TWO-COMPONENT RESPONSE REGULATOR"/>
    <property type="match status" value="1"/>
</dbReference>
<dbReference type="CDD" id="cd17535">
    <property type="entry name" value="REC_NarL-like"/>
    <property type="match status" value="1"/>
</dbReference>
<dbReference type="RefSeq" id="WP_042208723.1">
    <property type="nucleotide sequence ID" value="NZ_CP009288.1"/>
</dbReference>
<dbReference type="SMART" id="SM00448">
    <property type="entry name" value="REC"/>
    <property type="match status" value="1"/>
</dbReference>
<dbReference type="InterPro" id="IPR016032">
    <property type="entry name" value="Sig_transdc_resp-reg_C-effctor"/>
</dbReference>
<dbReference type="PROSITE" id="PS50110">
    <property type="entry name" value="RESPONSE_REGULATORY"/>
    <property type="match status" value="1"/>
</dbReference>
<gene>
    <name evidence="7" type="ORF">PDUR_26615</name>
</gene>
<dbReference type="GO" id="GO:0006355">
    <property type="term" value="P:regulation of DNA-templated transcription"/>
    <property type="evidence" value="ECO:0007669"/>
    <property type="project" value="InterPro"/>
</dbReference>
<dbReference type="KEGG" id="pdu:PDUR_26615"/>
<name>A0A089HSQ4_PAEDU</name>
<dbReference type="eggNOG" id="COG2197">
    <property type="taxonomic scope" value="Bacteria"/>
</dbReference>
<feature type="modified residue" description="4-aspartylphosphate" evidence="5">
    <location>
        <position position="57"/>
    </location>
</feature>
<dbReference type="GO" id="GO:0003677">
    <property type="term" value="F:DNA binding"/>
    <property type="evidence" value="ECO:0007669"/>
    <property type="project" value="UniProtKB-KW"/>
</dbReference>
<dbReference type="Proteomes" id="UP000029409">
    <property type="component" value="Chromosome"/>
</dbReference>
<dbReference type="Pfam" id="PF00072">
    <property type="entry name" value="Response_reg"/>
    <property type="match status" value="1"/>
</dbReference>
<dbReference type="STRING" id="44251.PDUR_26615"/>
<accession>A0A089HSQ4</accession>
<keyword evidence="1 5" id="KW-0597">Phosphoprotein</keyword>
<feature type="domain" description="Response regulatory" evidence="6">
    <location>
        <begin position="6"/>
        <end position="122"/>
    </location>
</feature>
<dbReference type="PANTHER" id="PTHR43214:SF43">
    <property type="entry name" value="TWO-COMPONENT RESPONSE REGULATOR"/>
    <property type="match status" value="1"/>
</dbReference>
<evidence type="ECO:0000256" key="4">
    <source>
        <dbReference type="ARBA" id="ARBA00023163"/>
    </source>
</evidence>
<protein>
    <recommendedName>
        <fullName evidence="6">Response regulatory domain-containing protein</fullName>
    </recommendedName>
</protein>